<organism evidence="1 2">
    <name type="scientific">Odoribacter laneus YIT 12061</name>
    <dbReference type="NCBI Taxonomy" id="742817"/>
    <lineage>
        <taxon>Bacteria</taxon>
        <taxon>Pseudomonadati</taxon>
        <taxon>Bacteroidota</taxon>
        <taxon>Bacteroidia</taxon>
        <taxon>Bacteroidales</taxon>
        <taxon>Odoribacteraceae</taxon>
        <taxon>Odoribacter</taxon>
    </lineage>
</organism>
<evidence type="ECO:0000313" key="1">
    <source>
        <dbReference type="EMBL" id="EHP50070.1"/>
    </source>
</evidence>
<evidence type="ECO:0000313" key="2">
    <source>
        <dbReference type="Proteomes" id="UP000004892"/>
    </source>
</evidence>
<name>H1DEH3_9BACT</name>
<dbReference type="AlphaFoldDB" id="H1DEH3"/>
<sequence length="66" mass="7961">MKHIREGDNCVNKKDNSWCLSAINLYVCRCKQIQRNVRNRPEQVCDFLNEHGKRDVYERDYFGIIK</sequence>
<comment type="caution">
    <text evidence="1">The sequence shown here is derived from an EMBL/GenBank/DDBJ whole genome shotgun (WGS) entry which is preliminary data.</text>
</comment>
<dbReference type="HOGENOM" id="CLU_2826890_0_0_10"/>
<keyword evidence="2" id="KW-1185">Reference proteome</keyword>
<proteinExistence type="predicted"/>
<dbReference type="EMBL" id="ADMC01000007">
    <property type="protein sequence ID" value="EHP50070.1"/>
    <property type="molecule type" value="Genomic_DNA"/>
</dbReference>
<dbReference type="STRING" id="742817.HMPREF9449_00659"/>
<reference evidence="1 2" key="1">
    <citation type="submission" date="2012-01" db="EMBL/GenBank/DDBJ databases">
        <title>The Genome Sequence of Odoribacter laneus YIT 12061.</title>
        <authorList>
            <consortium name="The Broad Institute Genome Sequencing Platform"/>
            <person name="Earl A."/>
            <person name="Ward D."/>
            <person name="Feldgarden M."/>
            <person name="Gevers D."/>
            <person name="Morotomi M."/>
            <person name="Young S.K."/>
            <person name="Zeng Q."/>
            <person name="Gargeya S."/>
            <person name="Fitzgerald M."/>
            <person name="Haas B."/>
            <person name="Abouelleil A."/>
            <person name="Alvarado L."/>
            <person name="Arachchi H.M."/>
            <person name="Berlin A."/>
            <person name="Chapman S.B."/>
            <person name="Gearin G."/>
            <person name="Goldberg J."/>
            <person name="Griggs A."/>
            <person name="Gujja S."/>
            <person name="Hansen M."/>
            <person name="Heiman D."/>
            <person name="Howarth C."/>
            <person name="Larimer J."/>
            <person name="Lui A."/>
            <person name="MacDonald P.J.P."/>
            <person name="McCowen C."/>
            <person name="Montmayeur A."/>
            <person name="Murphy C."/>
            <person name="Neiman D."/>
            <person name="Pearson M."/>
            <person name="Priest M."/>
            <person name="Roberts A."/>
            <person name="Saif S."/>
            <person name="Shea T."/>
            <person name="Sisk P."/>
            <person name="Stolte C."/>
            <person name="Sykes S."/>
            <person name="Wortman J."/>
            <person name="Nusbaum C."/>
            <person name="Birren B."/>
        </authorList>
    </citation>
    <scope>NUCLEOTIDE SEQUENCE [LARGE SCALE GENOMIC DNA]</scope>
    <source>
        <strain evidence="1 2">YIT 12061</strain>
    </source>
</reference>
<dbReference type="Proteomes" id="UP000004892">
    <property type="component" value="Unassembled WGS sequence"/>
</dbReference>
<accession>H1DEH3</accession>
<protein>
    <submittedName>
        <fullName evidence="1">Uncharacterized protein</fullName>
    </submittedName>
</protein>
<gene>
    <name evidence="1" type="ORF">HMPREF9449_00659</name>
</gene>